<organism evidence="2 3">
    <name type="scientific">Tanacetum coccineum</name>
    <dbReference type="NCBI Taxonomy" id="301880"/>
    <lineage>
        <taxon>Eukaryota</taxon>
        <taxon>Viridiplantae</taxon>
        <taxon>Streptophyta</taxon>
        <taxon>Embryophyta</taxon>
        <taxon>Tracheophyta</taxon>
        <taxon>Spermatophyta</taxon>
        <taxon>Magnoliopsida</taxon>
        <taxon>eudicotyledons</taxon>
        <taxon>Gunneridae</taxon>
        <taxon>Pentapetalae</taxon>
        <taxon>asterids</taxon>
        <taxon>campanulids</taxon>
        <taxon>Asterales</taxon>
        <taxon>Asteraceae</taxon>
        <taxon>Asteroideae</taxon>
        <taxon>Anthemideae</taxon>
        <taxon>Anthemidinae</taxon>
        <taxon>Tanacetum</taxon>
    </lineage>
</organism>
<comment type="caution">
    <text evidence="2">The sequence shown here is derived from an EMBL/GenBank/DDBJ whole genome shotgun (WGS) entry which is preliminary data.</text>
</comment>
<protein>
    <submittedName>
        <fullName evidence="2">Uncharacterized protein</fullName>
    </submittedName>
</protein>
<reference evidence="2" key="1">
    <citation type="journal article" date="2022" name="Int. J. Mol. Sci.">
        <title>Draft Genome of Tanacetum Coccineum: Genomic Comparison of Closely Related Tanacetum-Family Plants.</title>
        <authorList>
            <person name="Yamashiro T."/>
            <person name="Shiraishi A."/>
            <person name="Nakayama K."/>
            <person name="Satake H."/>
        </authorList>
    </citation>
    <scope>NUCLEOTIDE SEQUENCE</scope>
</reference>
<evidence type="ECO:0000256" key="1">
    <source>
        <dbReference type="SAM" id="MobiDB-lite"/>
    </source>
</evidence>
<accession>A0ABQ4YJG7</accession>
<reference evidence="2" key="2">
    <citation type="submission" date="2022-01" db="EMBL/GenBank/DDBJ databases">
        <authorList>
            <person name="Yamashiro T."/>
            <person name="Shiraishi A."/>
            <person name="Satake H."/>
            <person name="Nakayama K."/>
        </authorList>
    </citation>
    <scope>NUCLEOTIDE SEQUENCE</scope>
</reference>
<proteinExistence type="predicted"/>
<evidence type="ECO:0000313" key="2">
    <source>
        <dbReference type="EMBL" id="GJS77938.1"/>
    </source>
</evidence>
<gene>
    <name evidence="2" type="ORF">Tco_0727819</name>
</gene>
<evidence type="ECO:0000313" key="3">
    <source>
        <dbReference type="Proteomes" id="UP001151760"/>
    </source>
</evidence>
<name>A0ABQ4YJG7_9ASTR</name>
<feature type="compositionally biased region" description="Basic and acidic residues" evidence="1">
    <location>
        <begin position="73"/>
        <end position="91"/>
    </location>
</feature>
<sequence>MVGDRVLLFNSRLKIFLGMLKPLGWDLLPSPKFFPYGIVELSQPDGPNFKVNGHRVKHYFRGDIPSKVRILQESHEKSKKPDKNEHETERVHKSRVSQYVIPDVKGNATLAILTSMIGCDKWHAIQRMELILGSKANIEGTGLEISDAPQGPRSFIMDDKLTMDELIDPPAYP</sequence>
<dbReference type="EMBL" id="BQNB010010487">
    <property type="protein sequence ID" value="GJS77938.1"/>
    <property type="molecule type" value="Genomic_DNA"/>
</dbReference>
<feature type="region of interest" description="Disordered" evidence="1">
    <location>
        <begin position="73"/>
        <end position="92"/>
    </location>
</feature>
<dbReference type="Proteomes" id="UP001151760">
    <property type="component" value="Unassembled WGS sequence"/>
</dbReference>
<keyword evidence="3" id="KW-1185">Reference proteome</keyword>